<evidence type="ECO:0000313" key="6">
    <source>
        <dbReference type="EMBL" id="MBC2115739.1"/>
    </source>
</evidence>
<dbReference type="EMBL" id="JNFA01000019">
    <property type="protein sequence ID" value="KGL41701.1"/>
    <property type="molecule type" value="Genomic_DNA"/>
</dbReference>
<keyword evidence="10" id="KW-1185">Reference proteome</keyword>
<organism evidence="1 10">
    <name type="scientific">Listeria booriae</name>
    <dbReference type="NCBI Taxonomy" id="1552123"/>
    <lineage>
        <taxon>Bacteria</taxon>
        <taxon>Bacillati</taxon>
        <taxon>Bacillota</taxon>
        <taxon>Bacilli</taxon>
        <taxon>Bacillales</taxon>
        <taxon>Listeriaceae</taxon>
        <taxon>Listeria</taxon>
    </lineage>
</organism>
<evidence type="ECO:0000313" key="15">
    <source>
        <dbReference type="Proteomes" id="UP000546244"/>
    </source>
</evidence>
<dbReference type="STRING" id="1552123.EP57_07615"/>
<dbReference type="EMBL" id="JAARUV010000001">
    <property type="protein sequence ID" value="MBC1777615.1"/>
    <property type="molecule type" value="Genomic_DNA"/>
</dbReference>
<dbReference type="Proteomes" id="UP000029844">
    <property type="component" value="Unassembled WGS sequence"/>
</dbReference>
<sequence length="154" mass="17594">MTKDIAHLQMFDYVLKKYGNKELFANTRMVVEIDGKLWTGDFLILDDCHIIEVDWADNGYTQVELTREAINAAFDEAIQVSNVNVSQNRIDAKIASLKHPEMLYQEISRFVDAVDSQESGLKPLLYNAYCLDTRVKLPFLDIANKEMCLVSLTV</sequence>
<reference evidence="1 10" key="1">
    <citation type="submission" date="2014-05" db="EMBL/GenBank/DDBJ databases">
        <title>Novel Listeriaceae from food processing environments.</title>
        <authorList>
            <person name="den Bakker H.C."/>
        </authorList>
    </citation>
    <scope>NUCLEOTIDE SEQUENCE [LARGE SCALE GENOMIC DNA]</scope>
    <source>
        <strain evidence="1 10">FSL A5-0281</strain>
    </source>
</reference>
<dbReference type="EMBL" id="JAAROL010000001">
    <property type="protein sequence ID" value="MBC1331132.1"/>
    <property type="molecule type" value="Genomic_DNA"/>
</dbReference>
<evidence type="ECO:0000313" key="5">
    <source>
        <dbReference type="EMBL" id="MBC2004325.1"/>
    </source>
</evidence>
<dbReference type="RefSeq" id="WP_036085549.1">
    <property type="nucleotide sequence ID" value="NZ_CBCSHQ010000005.1"/>
</dbReference>
<evidence type="ECO:0000313" key="16">
    <source>
        <dbReference type="Proteomes" id="UP000546806"/>
    </source>
</evidence>
<evidence type="ECO:0000313" key="14">
    <source>
        <dbReference type="Proteomes" id="UP000543379"/>
    </source>
</evidence>
<evidence type="ECO:0000313" key="13">
    <source>
        <dbReference type="Proteomes" id="UP000541735"/>
    </source>
</evidence>
<dbReference type="EMBL" id="JAARXI010000002">
    <property type="protein sequence ID" value="MBC2115739.1"/>
    <property type="molecule type" value="Genomic_DNA"/>
</dbReference>
<dbReference type="Proteomes" id="UP000541735">
    <property type="component" value="Unassembled WGS sequence"/>
</dbReference>
<gene>
    <name evidence="1" type="ORF">EP57_07615</name>
    <name evidence="3" type="ORF">HB759_04135</name>
    <name evidence="2" type="ORF">HB811_03810</name>
    <name evidence="9" type="ORF">HBP98_09700</name>
    <name evidence="4" type="ORF">HCA46_02095</name>
    <name evidence="5" type="ORF">HCA78_11140</name>
    <name evidence="6" type="ORF">HCB06_03820</name>
    <name evidence="8" type="ORF">HCB25_07240</name>
    <name evidence="7" type="ORF">HCB27_08405</name>
</gene>
<dbReference type="EMBL" id="JAARYD010000004">
    <property type="protein sequence ID" value="MBC2176635.1"/>
    <property type="molecule type" value="Genomic_DNA"/>
</dbReference>
<evidence type="ECO:0000313" key="3">
    <source>
        <dbReference type="EMBL" id="MBC1331132.1"/>
    </source>
</evidence>
<evidence type="ECO:0000313" key="12">
    <source>
        <dbReference type="Proteomes" id="UP000532866"/>
    </source>
</evidence>
<evidence type="ECO:0000313" key="11">
    <source>
        <dbReference type="Proteomes" id="UP000529446"/>
    </source>
</evidence>
<comment type="caution">
    <text evidence="1">The sequence shown here is derived from an EMBL/GenBank/DDBJ whole genome shotgun (WGS) entry which is preliminary data.</text>
</comment>
<evidence type="ECO:0000313" key="1">
    <source>
        <dbReference type="EMBL" id="KGL41701.1"/>
    </source>
</evidence>
<dbReference type="OrthoDB" id="2362109at2"/>
<name>A0A099WAF0_9LIST</name>
<dbReference type="Proteomes" id="UP000547643">
    <property type="component" value="Unassembled WGS sequence"/>
</dbReference>
<evidence type="ECO:0000313" key="10">
    <source>
        <dbReference type="Proteomes" id="UP000029844"/>
    </source>
</evidence>
<protein>
    <submittedName>
        <fullName evidence="1">Uncharacterized protein</fullName>
    </submittedName>
</protein>
<dbReference type="EMBL" id="JAAROV010000001">
    <property type="protein sequence ID" value="MBC1315891.1"/>
    <property type="molecule type" value="Genomic_DNA"/>
</dbReference>
<evidence type="ECO:0000313" key="9">
    <source>
        <dbReference type="EMBL" id="MBC2372273.1"/>
    </source>
</evidence>
<accession>A0A099WAF0</accession>
<evidence type="ECO:0000313" key="17">
    <source>
        <dbReference type="Proteomes" id="UP000547643"/>
    </source>
</evidence>
<evidence type="ECO:0000313" key="18">
    <source>
        <dbReference type="Proteomes" id="UP000550367"/>
    </source>
</evidence>
<proteinExistence type="predicted"/>
<dbReference type="eggNOG" id="ENOG5033HHF">
    <property type="taxonomic scope" value="Bacteria"/>
</dbReference>
<evidence type="ECO:0000313" key="8">
    <source>
        <dbReference type="EMBL" id="MBC2243862.1"/>
    </source>
</evidence>
<dbReference type="AlphaFoldDB" id="A0A099WAF0"/>
<evidence type="ECO:0000313" key="2">
    <source>
        <dbReference type="EMBL" id="MBC1315891.1"/>
    </source>
</evidence>
<dbReference type="Proteomes" id="UP000529446">
    <property type="component" value="Unassembled WGS sequence"/>
</dbReference>
<dbReference type="Proteomes" id="UP000543379">
    <property type="component" value="Unassembled WGS sequence"/>
</dbReference>
<dbReference type="Proteomes" id="UP000532866">
    <property type="component" value="Unassembled WGS sequence"/>
</dbReference>
<dbReference type="GeneID" id="58717244"/>
<dbReference type="Proteomes" id="UP000550367">
    <property type="component" value="Unassembled WGS sequence"/>
</dbReference>
<reference evidence="11 12" key="2">
    <citation type="submission" date="2020-03" db="EMBL/GenBank/DDBJ databases">
        <title>Soil Listeria distribution.</title>
        <authorList>
            <person name="Liao J."/>
            <person name="Wiedmann M."/>
        </authorList>
    </citation>
    <scope>NUCLEOTIDE SEQUENCE [LARGE SCALE GENOMIC DNA]</scope>
    <source>
        <strain evidence="8 18">FSL L7-0153</strain>
        <strain evidence="7 13">FSL L7-0259</strain>
        <strain evidence="6 11">FSL L7-0360</strain>
        <strain evidence="5 16">FSL L7-0435</strain>
        <strain evidence="4 17">FSL L7-1017</strain>
        <strain evidence="2 14">FSL L7-1816</strain>
        <strain evidence="3 12">FSL L7-1833</strain>
        <strain evidence="9 15">FSL L7-1850</strain>
    </source>
</reference>
<dbReference type="Proteomes" id="UP000546244">
    <property type="component" value="Unassembled WGS sequence"/>
</dbReference>
<dbReference type="EMBL" id="JAARYY010000003">
    <property type="protein sequence ID" value="MBC2243862.1"/>
    <property type="molecule type" value="Genomic_DNA"/>
</dbReference>
<dbReference type="EMBL" id="JAARWW010000005">
    <property type="protein sequence ID" value="MBC2004325.1"/>
    <property type="molecule type" value="Genomic_DNA"/>
</dbReference>
<dbReference type="EMBL" id="JAARMV010000002">
    <property type="protein sequence ID" value="MBC2372273.1"/>
    <property type="molecule type" value="Genomic_DNA"/>
</dbReference>
<evidence type="ECO:0000313" key="7">
    <source>
        <dbReference type="EMBL" id="MBC2176635.1"/>
    </source>
</evidence>
<evidence type="ECO:0000313" key="4">
    <source>
        <dbReference type="EMBL" id="MBC1777615.1"/>
    </source>
</evidence>
<dbReference type="Proteomes" id="UP000546806">
    <property type="component" value="Unassembled WGS sequence"/>
</dbReference>